<name>A0A2P2M792_RHIMU</name>
<keyword evidence="1" id="KW-0472">Membrane</keyword>
<feature type="transmembrane region" description="Helical" evidence="1">
    <location>
        <begin position="21"/>
        <end position="46"/>
    </location>
</feature>
<keyword evidence="1" id="KW-0812">Transmembrane</keyword>
<evidence type="ECO:0000256" key="1">
    <source>
        <dbReference type="SAM" id="Phobius"/>
    </source>
</evidence>
<dbReference type="AlphaFoldDB" id="A0A2P2M792"/>
<organism evidence="2">
    <name type="scientific">Rhizophora mucronata</name>
    <name type="common">Asiatic mangrove</name>
    <dbReference type="NCBI Taxonomy" id="61149"/>
    <lineage>
        <taxon>Eukaryota</taxon>
        <taxon>Viridiplantae</taxon>
        <taxon>Streptophyta</taxon>
        <taxon>Embryophyta</taxon>
        <taxon>Tracheophyta</taxon>
        <taxon>Spermatophyta</taxon>
        <taxon>Magnoliopsida</taxon>
        <taxon>eudicotyledons</taxon>
        <taxon>Gunneridae</taxon>
        <taxon>Pentapetalae</taxon>
        <taxon>rosids</taxon>
        <taxon>fabids</taxon>
        <taxon>Malpighiales</taxon>
        <taxon>Rhizophoraceae</taxon>
        <taxon>Rhizophora</taxon>
    </lineage>
</organism>
<keyword evidence="1" id="KW-1133">Transmembrane helix</keyword>
<accession>A0A2P2M792</accession>
<reference evidence="2" key="1">
    <citation type="submission" date="2018-02" db="EMBL/GenBank/DDBJ databases">
        <title>Rhizophora mucronata_Transcriptome.</title>
        <authorList>
            <person name="Meera S.P."/>
            <person name="Sreeshan A."/>
            <person name="Augustine A."/>
        </authorList>
    </citation>
    <scope>NUCLEOTIDE SEQUENCE</scope>
    <source>
        <tissue evidence="2">Leaf</tissue>
    </source>
</reference>
<proteinExistence type="predicted"/>
<sequence>MAERWMSRVLFRKEGTSVYMESYIGSLFIVFPKGFLGHLILTLPYLPLDFGSGPFHHLNLFVEISFEIKLFTIHIKLG</sequence>
<protein>
    <submittedName>
        <fullName evidence="2">Uncharacterized protein</fullName>
    </submittedName>
</protein>
<evidence type="ECO:0000313" key="2">
    <source>
        <dbReference type="EMBL" id="MBX26087.1"/>
    </source>
</evidence>
<dbReference type="EMBL" id="GGEC01045603">
    <property type="protein sequence ID" value="MBX26087.1"/>
    <property type="molecule type" value="Transcribed_RNA"/>
</dbReference>